<proteinExistence type="predicted"/>
<dbReference type="EMBL" id="CP005080">
    <property type="protein sequence ID" value="AGK79614.1"/>
    <property type="molecule type" value="Genomic_DNA"/>
</dbReference>
<keyword evidence="1" id="KW-0472">Membrane</keyword>
<protein>
    <submittedName>
        <fullName evidence="3">Integral membrane protein</fullName>
    </submittedName>
</protein>
<sequence length="214" mass="22607">MTSPTPPAEPQYADRTYRSTAALVCGVLLLALIAVMAGDALIQGEGQAPWFALAALLTAVPLIVAFTLRPAVFVNDERIRIRNPFRTIRLPWTEVADVRAGYSSELIATGGTKYQLWAVPVSLRDRKRASRVAGRAPHKDAYGRFSPGAAADAHRHTVPPVAAADQTIVELRGLAEKAGDPAGDATTGSVRWAYEVIAPAAAGAVLFVVLAAIG</sequence>
<dbReference type="RefSeq" id="WP_015610937.1">
    <property type="nucleotide sequence ID" value="NC_021177.1"/>
</dbReference>
<dbReference type="eggNOG" id="ENOG50332AI">
    <property type="taxonomic scope" value="Bacteria"/>
</dbReference>
<dbReference type="InterPro" id="IPR019692">
    <property type="entry name" value="CFP-6_PH"/>
</dbReference>
<dbReference type="KEGG" id="sfi:SFUL_4718"/>
<keyword evidence="1" id="KW-0812">Transmembrane</keyword>
<dbReference type="PATRIC" id="fig|1303692.3.peg.4732"/>
<dbReference type="AlphaFoldDB" id="N0CXD3"/>
<evidence type="ECO:0000313" key="3">
    <source>
        <dbReference type="EMBL" id="AGK79614.1"/>
    </source>
</evidence>
<evidence type="ECO:0000313" key="4">
    <source>
        <dbReference type="Proteomes" id="UP000013304"/>
    </source>
</evidence>
<reference evidence="3 4" key="1">
    <citation type="submission" date="2013-04" db="EMBL/GenBank/DDBJ databases">
        <title>Complete genome sequence of Streptomyces fulvissimus.</title>
        <authorList>
            <person name="Myronovskyi M."/>
            <person name="Tokovenko B."/>
            <person name="Manderscheid N."/>
            <person name="Petzke L."/>
            <person name="Luzhetskyy A."/>
        </authorList>
    </citation>
    <scope>NUCLEOTIDE SEQUENCE [LARGE SCALE GENOMIC DNA]</scope>
    <source>
        <strain evidence="3 4">DSM 40593</strain>
    </source>
</reference>
<dbReference type="HOGENOM" id="CLU_086376_0_0_11"/>
<accession>N0CXD3</accession>
<feature type="transmembrane region" description="Helical" evidence="1">
    <location>
        <begin position="48"/>
        <end position="72"/>
    </location>
</feature>
<feature type="transmembrane region" description="Helical" evidence="1">
    <location>
        <begin position="192"/>
        <end position="213"/>
    </location>
</feature>
<feature type="domain" description="Low molecular weight protein antigen 6 PH" evidence="2">
    <location>
        <begin position="69"/>
        <end position="136"/>
    </location>
</feature>
<gene>
    <name evidence="3" type="ORF">SFUL_4718</name>
</gene>
<dbReference type="OrthoDB" id="4337405at2"/>
<keyword evidence="1" id="KW-1133">Transmembrane helix</keyword>
<dbReference type="Proteomes" id="UP000013304">
    <property type="component" value="Chromosome"/>
</dbReference>
<feature type="transmembrane region" description="Helical" evidence="1">
    <location>
        <begin position="21"/>
        <end position="42"/>
    </location>
</feature>
<name>N0CXD3_STRMI</name>
<evidence type="ECO:0000256" key="1">
    <source>
        <dbReference type="SAM" id="Phobius"/>
    </source>
</evidence>
<dbReference type="Pfam" id="PF10756">
    <property type="entry name" value="bPH_6"/>
    <property type="match status" value="1"/>
</dbReference>
<organism evidence="3 4">
    <name type="scientific">Streptomyces microflavus DSM 40593</name>
    <dbReference type="NCBI Taxonomy" id="1303692"/>
    <lineage>
        <taxon>Bacteria</taxon>
        <taxon>Bacillati</taxon>
        <taxon>Actinomycetota</taxon>
        <taxon>Actinomycetes</taxon>
        <taxon>Kitasatosporales</taxon>
        <taxon>Streptomycetaceae</taxon>
        <taxon>Streptomyces</taxon>
    </lineage>
</organism>
<evidence type="ECO:0000259" key="2">
    <source>
        <dbReference type="Pfam" id="PF10756"/>
    </source>
</evidence>